<dbReference type="HAMAP" id="MF_01440">
    <property type="entry name" value="CheD"/>
    <property type="match status" value="1"/>
</dbReference>
<dbReference type="InterPro" id="IPR011324">
    <property type="entry name" value="Cytotoxic_necrot_fac-like_cat"/>
</dbReference>
<evidence type="ECO:0000256" key="3">
    <source>
        <dbReference type="HAMAP-Rule" id="MF_01440"/>
    </source>
</evidence>
<dbReference type="Pfam" id="PF03975">
    <property type="entry name" value="CheD"/>
    <property type="match status" value="1"/>
</dbReference>
<reference evidence="5" key="1">
    <citation type="submission" date="2022-12" db="EMBL/GenBank/DDBJ databases">
        <title>Bacterial isolates from different developmental stages of Nematostella vectensis.</title>
        <authorList>
            <person name="Fraune S."/>
        </authorList>
    </citation>
    <scope>NUCLEOTIDE SEQUENCE</scope>
    <source>
        <strain evidence="5">G21630-S1</strain>
    </source>
</reference>
<sequence length="222" mass="24759">MAVLPSSKNQQGKVDHYFSDDTDLQHPHVGEPKRFFDPKFKHFAVKIMPGTHYVTARRDEMLITTLGSCVSACIRDTALGVGGMNHFMLPESETGQWSGANAAMRYGNHAMETLLNDVLSMGGAKNRLEIKLFGGGHVLDTTNEVGQKNIKFVLKYLKNEHLATLAEHLGGEQARKIVYFPRTGIVKMKLLDRTSNAQVQTEEKELLTTLNRQSIEGSIELF</sequence>
<gene>
    <name evidence="3" type="primary">cheD</name>
    <name evidence="5" type="ORF">O4H49_15960</name>
</gene>
<dbReference type="PANTHER" id="PTHR35147:SF2">
    <property type="entry name" value="CHEMORECEPTOR GLUTAMINE DEAMIDASE CHED-RELATED"/>
    <property type="match status" value="1"/>
</dbReference>
<name>A0ABT4LQS2_9PROT</name>
<dbReference type="InterPro" id="IPR038592">
    <property type="entry name" value="CheD-like_sf"/>
</dbReference>
<comment type="catalytic activity">
    <reaction evidence="3">
        <text>L-glutaminyl-[protein] + H2O = L-glutamyl-[protein] + NH4(+)</text>
        <dbReference type="Rhea" id="RHEA:16441"/>
        <dbReference type="Rhea" id="RHEA-COMP:10207"/>
        <dbReference type="Rhea" id="RHEA-COMP:10208"/>
        <dbReference type="ChEBI" id="CHEBI:15377"/>
        <dbReference type="ChEBI" id="CHEBI:28938"/>
        <dbReference type="ChEBI" id="CHEBI:29973"/>
        <dbReference type="ChEBI" id="CHEBI:30011"/>
        <dbReference type="EC" id="3.5.1.44"/>
    </reaction>
</comment>
<evidence type="ECO:0000313" key="6">
    <source>
        <dbReference type="Proteomes" id="UP001069802"/>
    </source>
</evidence>
<dbReference type="SUPFAM" id="SSF64438">
    <property type="entry name" value="CNF1/YfiH-like putative cysteine hydrolases"/>
    <property type="match status" value="1"/>
</dbReference>
<evidence type="ECO:0000256" key="1">
    <source>
        <dbReference type="ARBA" id="ARBA00022500"/>
    </source>
</evidence>
<organism evidence="5 6">
    <name type="scientific">Kiloniella laminariae</name>
    <dbReference type="NCBI Taxonomy" id="454162"/>
    <lineage>
        <taxon>Bacteria</taxon>
        <taxon>Pseudomonadati</taxon>
        <taxon>Pseudomonadota</taxon>
        <taxon>Alphaproteobacteria</taxon>
        <taxon>Rhodospirillales</taxon>
        <taxon>Kiloniellaceae</taxon>
        <taxon>Kiloniella</taxon>
    </lineage>
</organism>
<comment type="caution">
    <text evidence="5">The sequence shown here is derived from an EMBL/GenBank/DDBJ whole genome shotgun (WGS) entry which is preliminary data.</text>
</comment>
<comment type="function">
    <text evidence="3">Probably deamidates glutamine residues to glutamate on methyl-accepting chemotaxis receptors (MCPs), playing an important role in chemotaxis.</text>
</comment>
<evidence type="ECO:0000313" key="5">
    <source>
        <dbReference type="EMBL" id="MCZ4282282.1"/>
    </source>
</evidence>
<keyword evidence="1 3" id="KW-0145">Chemotaxis</keyword>
<dbReference type="Proteomes" id="UP001069802">
    <property type="component" value="Unassembled WGS sequence"/>
</dbReference>
<keyword evidence="2 3" id="KW-0378">Hydrolase</keyword>
<comment type="similarity">
    <text evidence="3">Belongs to the CheD family.</text>
</comment>
<dbReference type="CDD" id="cd16352">
    <property type="entry name" value="CheD"/>
    <property type="match status" value="1"/>
</dbReference>
<feature type="region of interest" description="Disordered" evidence="4">
    <location>
        <begin position="1"/>
        <end position="23"/>
    </location>
</feature>
<dbReference type="Gene3D" id="3.30.1330.200">
    <property type="match status" value="1"/>
</dbReference>
<dbReference type="PANTHER" id="PTHR35147">
    <property type="entry name" value="CHEMORECEPTOR GLUTAMINE DEAMIDASE CHED-RELATED"/>
    <property type="match status" value="1"/>
</dbReference>
<dbReference type="EMBL" id="JAPWGY010000006">
    <property type="protein sequence ID" value="MCZ4282282.1"/>
    <property type="molecule type" value="Genomic_DNA"/>
</dbReference>
<evidence type="ECO:0000256" key="4">
    <source>
        <dbReference type="SAM" id="MobiDB-lite"/>
    </source>
</evidence>
<keyword evidence="6" id="KW-1185">Reference proteome</keyword>
<feature type="compositionally biased region" description="Basic and acidic residues" evidence="4">
    <location>
        <begin position="13"/>
        <end position="23"/>
    </location>
</feature>
<proteinExistence type="inferred from homology"/>
<dbReference type="RefSeq" id="WP_269424432.1">
    <property type="nucleotide sequence ID" value="NZ_JAPWGY010000006.1"/>
</dbReference>
<dbReference type="EC" id="3.5.1.44" evidence="3"/>
<dbReference type="InterPro" id="IPR005659">
    <property type="entry name" value="Chemorcpt_Glu_NH3ase_CheD"/>
</dbReference>
<evidence type="ECO:0000256" key="2">
    <source>
        <dbReference type="ARBA" id="ARBA00022801"/>
    </source>
</evidence>
<accession>A0ABT4LQS2</accession>
<feature type="compositionally biased region" description="Polar residues" evidence="4">
    <location>
        <begin position="1"/>
        <end position="12"/>
    </location>
</feature>
<protein>
    <recommendedName>
        <fullName evidence="3">Probable chemoreceptor glutamine deamidase CheD</fullName>
        <ecNumber evidence="3">3.5.1.44</ecNumber>
    </recommendedName>
</protein>